<dbReference type="EMBL" id="AWWI01000064">
    <property type="protein sequence ID" value="PIL20253.1"/>
    <property type="molecule type" value="Genomic_DNA"/>
</dbReference>
<name>A0A2G8RFI8_9RHOB</name>
<accession>A0A2G8RFI8</accession>
<gene>
    <name evidence="1" type="ORF">P775_09895</name>
</gene>
<proteinExistence type="predicted"/>
<sequence>MQSPWKVGPFFHPTTAAKSQQACMSGLLLRVLAIRRSTARKQGCYAMNMPIERSLNAPVTPVGRDLSGMPEAFRRAYGPTEAFPDDLMGEVIREDYPVLAYRGQRRINPRSRSSCRIFAVYPDLETGLPRIYGMDSKIEHGNLVVTLIDPRVRQVQEQFGPVKFRKPDGTKGTHYFDLLITYKTGRRVAVAVKPTSRLASGRFLAELEQIRRAVVPDMVDEVRLVTEQCFSRTAAVNAATYLRFSLCPDAEADARLEETVAKLDGEFTITDLIILSRTGSRGFRAAVRAIFERRLGLVSTGSINLHSIVRRPQ</sequence>
<evidence type="ECO:0008006" key="3">
    <source>
        <dbReference type="Google" id="ProtNLM"/>
    </source>
</evidence>
<evidence type="ECO:0000313" key="1">
    <source>
        <dbReference type="EMBL" id="PIL20253.1"/>
    </source>
</evidence>
<evidence type="ECO:0000313" key="2">
    <source>
        <dbReference type="Proteomes" id="UP000231259"/>
    </source>
</evidence>
<dbReference type="Proteomes" id="UP000231259">
    <property type="component" value="Unassembled WGS sequence"/>
</dbReference>
<keyword evidence="2" id="KW-1185">Reference proteome</keyword>
<organism evidence="1 2">
    <name type="scientific">Puniceibacterium antarcticum</name>
    <dbReference type="NCBI Taxonomy" id="1206336"/>
    <lineage>
        <taxon>Bacteria</taxon>
        <taxon>Pseudomonadati</taxon>
        <taxon>Pseudomonadota</taxon>
        <taxon>Alphaproteobacteria</taxon>
        <taxon>Rhodobacterales</taxon>
        <taxon>Paracoccaceae</taxon>
        <taxon>Puniceibacterium</taxon>
    </lineage>
</organism>
<comment type="caution">
    <text evidence="1">The sequence shown here is derived from an EMBL/GenBank/DDBJ whole genome shotgun (WGS) entry which is preliminary data.</text>
</comment>
<protein>
    <recommendedName>
        <fullName evidence="3">TnsA endonuclease N-terminal domain-containing protein</fullName>
    </recommendedName>
</protein>
<reference evidence="1 2" key="1">
    <citation type="submission" date="2013-09" db="EMBL/GenBank/DDBJ databases">
        <title>Genome sequencing of Phaeobacter antarcticus sp. nov. SM1211.</title>
        <authorList>
            <person name="Zhang X.-Y."/>
            <person name="Liu C."/>
            <person name="Chen X.-L."/>
            <person name="Xie B.-B."/>
            <person name="Qin Q.-L."/>
            <person name="Rong J.-C."/>
            <person name="Zhang Y.-Z."/>
        </authorList>
    </citation>
    <scope>NUCLEOTIDE SEQUENCE [LARGE SCALE GENOMIC DNA]</scope>
    <source>
        <strain evidence="1 2">SM1211</strain>
    </source>
</reference>
<dbReference type="AlphaFoldDB" id="A0A2G8RFI8"/>